<feature type="binding site" evidence="5">
    <location>
        <position position="329"/>
    </location>
    <ligand>
        <name>Zn(2+)</name>
        <dbReference type="ChEBI" id="CHEBI:29105"/>
    </ligand>
</feature>
<feature type="domain" description="tRNA-guanine(15) transglycosylase-like" evidence="6">
    <location>
        <begin position="12"/>
        <end position="387"/>
    </location>
</feature>
<dbReference type="PANTHER" id="PTHR46499:SF1">
    <property type="entry name" value="QUEUINE TRNA-RIBOSYLTRANSFERASE"/>
    <property type="match status" value="1"/>
</dbReference>
<comment type="cofactor">
    <cofactor evidence="5">
        <name>Zn(2+)</name>
        <dbReference type="ChEBI" id="CHEBI:29105"/>
    </cofactor>
    <text evidence="5">Binds 1 zinc ion per subunit.</text>
</comment>
<comment type="function">
    <text evidence="5">Catalyzes the base-exchange of a guanine (G) residue with the queuine precursor 7-aminomethyl-7-deazaguanine (PreQ1) at position 34 (anticodon wobble position) in tRNAs with GU(N) anticodons (tRNA-Asp, -Asn, -His and -Tyr). Catalysis occurs through a double-displacement mechanism. The nucleophile active site attacks the C1' of nucleotide 34 to detach the guanine base from the RNA, forming a covalent enzyme-RNA intermediate. The proton acceptor active site deprotonates the incoming PreQ1, allowing a nucleophilic attack on the C1' of the ribose to form the product. After dissociation, two additional enzymatic reactions on the tRNA convert PreQ1 to queuine (Q), resulting in the hypermodified nucleoside queuosine (7-(((4,5-cis-dihydroxy-2-cyclopenten-1-yl)amino)methyl)-7-deazaguanosine).</text>
</comment>
<dbReference type="NCBIfam" id="TIGR00449">
    <property type="entry name" value="tgt_general"/>
    <property type="match status" value="1"/>
</dbReference>
<feature type="active site" description="Proton acceptor" evidence="5">
    <location>
        <position position="90"/>
    </location>
</feature>
<evidence type="ECO:0000313" key="8">
    <source>
        <dbReference type="Proteomes" id="UP000612893"/>
    </source>
</evidence>
<keyword evidence="1 5" id="KW-0328">Glycosyltransferase</keyword>
<feature type="binding site" evidence="5">
    <location>
        <position position="334"/>
    </location>
    <ligand>
        <name>Zn(2+)</name>
        <dbReference type="ChEBI" id="CHEBI:29105"/>
    </ligand>
</feature>
<feature type="active site" description="Nucleophile" evidence="5">
    <location>
        <position position="288"/>
    </location>
</feature>
<dbReference type="Pfam" id="PF01702">
    <property type="entry name" value="TGT"/>
    <property type="match status" value="1"/>
</dbReference>
<evidence type="ECO:0000259" key="6">
    <source>
        <dbReference type="Pfam" id="PF01702"/>
    </source>
</evidence>
<proteinExistence type="inferred from homology"/>
<comment type="caution">
    <text evidence="5">Lacks conserved residue(s) required for the propagation of feature annotation.</text>
</comment>
<sequence length="395" mass="43595">MFEFQVLATDRAARRGVIRTDHGELETPAFFAVATRAALKGVSPDAAWEVGVRSLICNAYHLTVQPGPELVEAAGGLHRFMGWPGVLATDSGGFQIFSLRHGQVADEVKGRRRLPPAEGDPIDAVRVDEEGADFRSYLDGSRHRFTPENNMALQRSLGADLLFCLDECTPFHVPAEYTRAAMERNARWARRCLDAFHRLGMEERQALFGIVHGGVYPELRRISAAAMAALPFSGFGIGDCLGESKQDWYRLVELVCPLLPEERPRHLLGVGEPDDLVEGALRGIDTFDCAMPTRIARHGQALVQGMPRFRLDLAKAERRGEDRPIEEGCPCTACRRFGRAYLHHLFRAGEMLGIALAAEHNLAFTARLMARIREAISAGSLAELRAEQRMPAASG</sequence>
<feature type="region of interest" description="RNA binding" evidence="5">
    <location>
        <begin position="269"/>
        <end position="275"/>
    </location>
</feature>
<dbReference type="EMBL" id="JAEKNR010000060">
    <property type="protein sequence ID" value="MBJ7597404.1"/>
    <property type="molecule type" value="Genomic_DNA"/>
</dbReference>
<dbReference type="RefSeq" id="WP_338199591.1">
    <property type="nucleotide sequence ID" value="NZ_JAEKNR010000060.1"/>
</dbReference>
<dbReference type="NCBIfam" id="TIGR00430">
    <property type="entry name" value="Q_tRNA_tgt"/>
    <property type="match status" value="1"/>
</dbReference>
<gene>
    <name evidence="5 7" type="primary">tgt</name>
    <name evidence="7" type="ORF">JF922_04880</name>
</gene>
<keyword evidence="5" id="KW-0479">Metal-binding</keyword>
<feature type="binding site" evidence="5">
    <location>
        <position position="166"/>
    </location>
    <ligand>
        <name>substrate</name>
    </ligand>
</feature>
<feature type="binding site" evidence="5">
    <location>
        <begin position="90"/>
        <end position="94"/>
    </location>
    <ligand>
        <name>substrate</name>
    </ligand>
</feature>
<evidence type="ECO:0000256" key="4">
    <source>
        <dbReference type="ARBA" id="ARBA00022785"/>
    </source>
</evidence>
<dbReference type="GO" id="GO:0046872">
    <property type="term" value="F:metal ion binding"/>
    <property type="evidence" value="ECO:0007669"/>
    <property type="project" value="UniProtKB-KW"/>
</dbReference>
<dbReference type="Gene3D" id="3.20.20.105">
    <property type="entry name" value="Queuine tRNA-ribosyltransferase-like"/>
    <property type="match status" value="1"/>
</dbReference>
<dbReference type="SUPFAM" id="SSF51713">
    <property type="entry name" value="tRNA-guanine transglycosylase"/>
    <property type="match status" value="1"/>
</dbReference>
<comment type="pathway">
    <text evidence="5">tRNA modification; tRNA-queuosine biosynthesis.</text>
</comment>
<keyword evidence="4 5" id="KW-0671">Queuosine biosynthesis</keyword>
<organism evidence="7 8">
    <name type="scientific">Candidatus Nephthysia bennettiae</name>
    <dbReference type="NCBI Taxonomy" id="3127016"/>
    <lineage>
        <taxon>Bacteria</taxon>
        <taxon>Bacillati</taxon>
        <taxon>Candidatus Dormiibacterota</taxon>
        <taxon>Candidatus Dormibacteria</taxon>
        <taxon>Candidatus Dormibacterales</taxon>
        <taxon>Candidatus Dormibacteraceae</taxon>
        <taxon>Candidatus Nephthysia</taxon>
    </lineage>
</organism>
<dbReference type="Proteomes" id="UP000612893">
    <property type="component" value="Unassembled WGS sequence"/>
</dbReference>
<dbReference type="HAMAP" id="MF_00168">
    <property type="entry name" value="Q_tRNA_Tgt"/>
    <property type="match status" value="1"/>
</dbReference>
<feature type="binding site" evidence="5">
    <location>
        <position position="360"/>
    </location>
    <ligand>
        <name>Zn(2+)</name>
        <dbReference type="ChEBI" id="CHEBI:29105"/>
    </ligand>
</feature>
<dbReference type="InterPro" id="IPR036511">
    <property type="entry name" value="TGT-like_sf"/>
</dbReference>
<comment type="caution">
    <text evidence="7">The sequence shown here is derived from an EMBL/GenBank/DDBJ whole genome shotgun (WGS) entry which is preliminary data.</text>
</comment>
<dbReference type="PANTHER" id="PTHR46499">
    <property type="entry name" value="QUEUINE TRNA-RIBOSYLTRANSFERASE"/>
    <property type="match status" value="1"/>
</dbReference>
<evidence type="ECO:0000256" key="1">
    <source>
        <dbReference type="ARBA" id="ARBA00022676"/>
    </source>
</evidence>
<keyword evidence="8" id="KW-1185">Reference proteome</keyword>
<reference evidence="7" key="1">
    <citation type="submission" date="2020-10" db="EMBL/GenBank/DDBJ databases">
        <title>Ca. Dormibacterota MAGs.</title>
        <authorList>
            <person name="Montgomery K."/>
        </authorList>
    </citation>
    <scope>NUCLEOTIDE SEQUENCE [LARGE SCALE GENOMIC DNA]</scope>
    <source>
        <strain evidence="7">SC8812_S17_10</strain>
    </source>
</reference>
<keyword evidence="3 5" id="KW-0819">tRNA processing</keyword>
<dbReference type="InterPro" id="IPR050076">
    <property type="entry name" value="ArchSynthase1/Queuine_TRR"/>
</dbReference>
<evidence type="ECO:0000256" key="3">
    <source>
        <dbReference type="ARBA" id="ARBA00022694"/>
    </source>
</evidence>
<evidence type="ECO:0000313" key="7">
    <source>
        <dbReference type="EMBL" id="MBJ7597404.1"/>
    </source>
</evidence>
<comment type="similarity">
    <text evidence="5">Belongs to the queuine tRNA-ribosyltransferase family.</text>
</comment>
<protein>
    <recommendedName>
        <fullName evidence="5">Queuine tRNA-ribosyltransferase</fullName>
        <ecNumber evidence="5">2.4.2.29</ecNumber>
    </recommendedName>
    <alternativeName>
        <fullName evidence="5">Guanine insertion enzyme</fullName>
    </alternativeName>
    <alternativeName>
        <fullName evidence="5">tRNA-guanine transglycosylase</fullName>
    </alternativeName>
</protein>
<dbReference type="GO" id="GO:0008479">
    <property type="term" value="F:tRNA-guanosine(34) queuine transglycosylase activity"/>
    <property type="evidence" value="ECO:0007669"/>
    <property type="project" value="UniProtKB-UniRule"/>
</dbReference>
<feature type="binding site" evidence="5">
    <location>
        <position position="331"/>
    </location>
    <ligand>
        <name>Zn(2+)</name>
        <dbReference type="ChEBI" id="CHEBI:29105"/>
    </ligand>
</feature>
<name>A0A934K1Z2_9BACT</name>
<keyword evidence="5" id="KW-0862">Zinc</keyword>
<dbReference type="GO" id="GO:0008616">
    <property type="term" value="P:tRNA queuosine(34) biosynthetic process"/>
    <property type="evidence" value="ECO:0007669"/>
    <property type="project" value="UniProtKB-UniRule"/>
</dbReference>
<evidence type="ECO:0000256" key="5">
    <source>
        <dbReference type="HAMAP-Rule" id="MF_00168"/>
    </source>
</evidence>
<dbReference type="AlphaFoldDB" id="A0A934K1Z2"/>
<dbReference type="EC" id="2.4.2.29" evidence="5"/>
<comment type="catalytic activity">
    <reaction evidence="5">
        <text>7-aminomethyl-7-carbaguanine + guanosine(34) in tRNA = 7-aminomethyl-7-carbaguanosine(34) in tRNA + guanine</text>
        <dbReference type="Rhea" id="RHEA:24104"/>
        <dbReference type="Rhea" id="RHEA-COMP:10341"/>
        <dbReference type="Rhea" id="RHEA-COMP:10342"/>
        <dbReference type="ChEBI" id="CHEBI:16235"/>
        <dbReference type="ChEBI" id="CHEBI:58703"/>
        <dbReference type="ChEBI" id="CHEBI:74269"/>
        <dbReference type="ChEBI" id="CHEBI:82833"/>
        <dbReference type="EC" id="2.4.2.29"/>
    </reaction>
</comment>
<comment type="subunit">
    <text evidence="5">Homodimer. Within each dimer, one monomer is responsible for RNA recognition and catalysis, while the other monomer binds to the replacement base PreQ1.</text>
</comment>
<feature type="region of interest" description="RNA binding; important for wobble base 34 recognition" evidence="5">
    <location>
        <begin position="293"/>
        <end position="297"/>
    </location>
</feature>
<evidence type="ECO:0000256" key="2">
    <source>
        <dbReference type="ARBA" id="ARBA00022679"/>
    </source>
</evidence>
<keyword evidence="2 5" id="KW-0808">Transferase</keyword>
<dbReference type="InterPro" id="IPR004803">
    <property type="entry name" value="TGT"/>
</dbReference>
<accession>A0A934K1Z2</accession>
<dbReference type="InterPro" id="IPR002616">
    <property type="entry name" value="tRNA_ribo_trans-like"/>
</dbReference>